<keyword evidence="3" id="KW-1185">Reference proteome</keyword>
<organism evidence="2 3">
    <name type="scientific">Rubritalea profundi</name>
    <dbReference type="NCBI Taxonomy" id="1658618"/>
    <lineage>
        <taxon>Bacteria</taxon>
        <taxon>Pseudomonadati</taxon>
        <taxon>Verrucomicrobiota</taxon>
        <taxon>Verrucomicrobiia</taxon>
        <taxon>Verrucomicrobiales</taxon>
        <taxon>Rubritaleaceae</taxon>
        <taxon>Rubritalea</taxon>
    </lineage>
</organism>
<sequence length="277" mass="30735">MSKSIDKKSARKFWWIIMILPIGLVVGSITSVVHHLRQNDEKEAQLEFQVAVAINADDIESAMDRSLLIGKRNIVTEVGRNNTQAVNRFIQGTVSPGGIGIQFTETNITSNGQKKLKLTYTDIAGIKENEFVVLVIELVGEKGPADAAKIGLTPSLIRSLTAEKPLYSLRFVFSPETQSASKHAQSLRKNTLTSKKQKIRKVIVLKEQSDVKITDPNDWKLIVSEPVKLASKSEANFLEITHPVLRKKATQEITPEFSKATLKAADQLRLLLLKLAN</sequence>
<dbReference type="OrthoDB" id="9835453at2"/>
<dbReference type="RefSeq" id="WP_105042427.1">
    <property type="nucleotide sequence ID" value="NZ_MQWA01000001.1"/>
</dbReference>
<evidence type="ECO:0000313" key="3">
    <source>
        <dbReference type="Proteomes" id="UP000239907"/>
    </source>
</evidence>
<dbReference type="AlphaFoldDB" id="A0A2S7U0S8"/>
<keyword evidence="1" id="KW-0472">Membrane</keyword>
<gene>
    <name evidence="2" type="ORF">BSZ32_05065</name>
</gene>
<name>A0A2S7U0S8_9BACT</name>
<evidence type="ECO:0000256" key="1">
    <source>
        <dbReference type="SAM" id="Phobius"/>
    </source>
</evidence>
<dbReference type="EMBL" id="MQWA01000001">
    <property type="protein sequence ID" value="PQJ27932.1"/>
    <property type="molecule type" value="Genomic_DNA"/>
</dbReference>
<feature type="transmembrane region" description="Helical" evidence="1">
    <location>
        <begin position="12"/>
        <end position="33"/>
    </location>
</feature>
<proteinExistence type="predicted"/>
<dbReference type="Proteomes" id="UP000239907">
    <property type="component" value="Unassembled WGS sequence"/>
</dbReference>
<protein>
    <submittedName>
        <fullName evidence="2">Uncharacterized protein</fullName>
    </submittedName>
</protein>
<keyword evidence="1" id="KW-0812">Transmembrane</keyword>
<evidence type="ECO:0000313" key="2">
    <source>
        <dbReference type="EMBL" id="PQJ27932.1"/>
    </source>
</evidence>
<accession>A0A2S7U0S8</accession>
<reference evidence="2 3" key="1">
    <citation type="submission" date="2016-12" db="EMBL/GenBank/DDBJ databases">
        <title>Study of bacterial adaptation to deep sea.</title>
        <authorList>
            <person name="Song J."/>
            <person name="Yoshizawa S."/>
            <person name="Kogure K."/>
        </authorList>
    </citation>
    <scope>NUCLEOTIDE SEQUENCE [LARGE SCALE GENOMIC DNA]</scope>
    <source>
        <strain evidence="2 3">SAORIC-165</strain>
    </source>
</reference>
<keyword evidence="1" id="KW-1133">Transmembrane helix</keyword>
<comment type="caution">
    <text evidence="2">The sequence shown here is derived from an EMBL/GenBank/DDBJ whole genome shotgun (WGS) entry which is preliminary data.</text>
</comment>